<dbReference type="PANTHER" id="PTHR21064:SF5">
    <property type="entry name" value="SLR1880 PROTEIN"/>
    <property type="match status" value="1"/>
</dbReference>
<gene>
    <name evidence="2" type="ORF">L0N08_06190</name>
</gene>
<evidence type="ECO:0000259" key="1">
    <source>
        <dbReference type="Pfam" id="PF01636"/>
    </source>
</evidence>
<reference evidence="2" key="1">
    <citation type="submission" date="2022-01" db="EMBL/GenBank/DDBJ databases">
        <title>Collection of gut derived symbiotic bacterial strains cultured from healthy donors.</title>
        <authorList>
            <person name="Lin H."/>
            <person name="Kohout C."/>
            <person name="Waligurski E."/>
            <person name="Pamer E.G."/>
        </authorList>
    </citation>
    <scope>NUCLEOTIDE SEQUENCE</scope>
    <source>
        <strain evidence="2">DFI.6.55</strain>
    </source>
</reference>
<proteinExistence type="predicted"/>
<sequence length="381" mass="42674">MDYERLATGPCAGIGEAVTAFLHKGAAVGCERYGNGHINDTFLLTCLDGEEVHKYILQRMNTHVFQDPLGLIKNVSGVTSYLRSRILEQKGDPDRETLTLVKTRSGDVCYTDSIGSWWRMYLFISGATTYDTVENPEDFYQSARAFGHFQGLLAGYPVSELHETIRDFHNTPVRLDTLKRAVSQDRMGRALDVKREISFVMDRALEIPLIMEHLKNGSIPYRVTHNDTKLNNIMIDDATGQALCVIDLDTIMPGASVFDYGDSIRFGANTGAEDETDLTKVSLSLPLFQVFTKGFLEGCGGSLTETEISLLPAGAKLMTLECGMRFLTDYLEGDTYFKIHREHHNLERARSQFKLVSDMEQKWCHMERMVREAAGQAAASV</sequence>
<name>A0AAW5BMJ4_9FIRM</name>
<dbReference type="Proteomes" id="UP001299608">
    <property type="component" value="Unassembled WGS sequence"/>
</dbReference>
<dbReference type="InterPro" id="IPR002575">
    <property type="entry name" value="Aminoglycoside_PTrfase"/>
</dbReference>
<comment type="caution">
    <text evidence="2">The sequence shown here is derived from an EMBL/GenBank/DDBJ whole genome shotgun (WGS) entry which is preliminary data.</text>
</comment>
<evidence type="ECO:0000313" key="3">
    <source>
        <dbReference type="Proteomes" id="UP001299608"/>
    </source>
</evidence>
<dbReference type="PANTHER" id="PTHR21064">
    <property type="entry name" value="AMINOGLYCOSIDE PHOSPHOTRANSFERASE DOMAIN-CONTAINING PROTEIN-RELATED"/>
    <property type="match status" value="1"/>
</dbReference>
<organism evidence="2 3">
    <name type="scientific">Enterocloster aldenensis</name>
    <dbReference type="NCBI Taxonomy" id="358742"/>
    <lineage>
        <taxon>Bacteria</taxon>
        <taxon>Bacillati</taxon>
        <taxon>Bacillota</taxon>
        <taxon>Clostridia</taxon>
        <taxon>Lachnospirales</taxon>
        <taxon>Lachnospiraceae</taxon>
        <taxon>Enterocloster</taxon>
    </lineage>
</organism>
<dbReference type="AlphaFoldDB" id="A0AAW5BMJ4"/>
<feature type="domain" description="Aminoglycoside phosphotransferase" evidence="1">
    <location>
        <begin position="114"/>
        <end position="271"/>
    </location>
</feature>
<dbReference type="EMBL" id="JAKNGE010000006">
    <property type="protein sequence ID" value="MCG4744997.1"/>
    <property type="molecule type" value="Genomic_DNA"/>
</dbReference>
<dbReference type="Gene3D" id="3.90.1200.10">
    <property type="match status" value="1"/>
</dbReference>
<dbReference type="SUPFAM" id="SSF56112">
    <property type="entry name" value="Protein kinase-like (PK-like)"/>
    <property type="match status" value="1"/>
</dbReference>
<dbReference type="InterPro" id="IPR050249">
    <property type="entry name" value="Pseudomonas-type_ThrB"/>
</dbReference>
<dbReference type="Pfam" id="PF01636">
    <property type="entry name" value="APH"/>
    <property type="match status" value="1"/>
</dbReference>
<dbReference type="InterPro" id="IPR011009">
    <property type="entry name" value="Kinase-like_dom_sf"/>
</dbReference>
<evidence type="ECO:0000313" key="2">
    <source>
        <dbReference type="EMBL" id="MCG4744997.1"/>
    </source>
</evidence>
<protein>
    <submittedName>
        <fullName evidence="2">Aminoglycoside phosphotransferase family protein</fullName>
    </submittedName>
</protein>
<dbReference type="RefSeq" id="WP_238053436.1">
    <property type="nucleotide sequence ID" value="NZ_JAKNGE010000006.1"/>
</dbReference>
<accession>A0AAW5BMJ4</accession>